<dbReference type="EMBL" id="MVAB01000001">
    <property type="protein sequence ID" value="OPF86779.1"/>
    <property type="molecule type" value="Genomic_DNA"/>
</dbReference>
<dbReference type="Pfam" id="PF13515">
    <property type="entry name" value="FUSC_2"/>
    <property type="match status" value="1"/>
</dbReference>
<keyword evidence="8" id="KW-1185">Reference proteome</keyword>
<name>A0A1V4DE06_9ENTE</name>
<evidence type="ECO:0000313" key="8">
    <source>
        <dbReference type="Proteomes" id="UP000189970"/>
    </source>
</evidence>
<dbReference type="RefSeq" id="WP_079344766.1">
    <property type="nucleotide sequence ID" value="NZ_MVAB01000001.1"/>
</dbReference>
<dbReference type="InterPro" id="IPR049453">
    <property type="entry name" value="Memb_transporter_dom"/>
</dbReference>
<feature type="transmembrane region" description="Helical" evidence="5">
    <location>
        <begin position="298"/>
        <end position="318"/>
    </location>
</feature>
<accession>A0A1V4DE06</accession>
<dbReference type="AlphaFoldDB" id="A0A1V4DE06"/>
<feature type="transmembrane region" description="Helical" evidence="5">
    <location>
        <begin position="250"/>
        <end position="267"/>
    </location>
</feature>
<feature type="transmembrane region" description="Helical" evidence="5">
    <location>
        <begin position="180"/>
        <end position="198"/>
    </location>
</feature>
<comment type="subcellular location">
    <subcellularLocation>
        <location evidence="1">Membrane</location>
        <topology evidence="1">Multi-pass membrane protein</topology>
    </subcellularLocation>
</comment>
<evidence type="ECO:0000256" key="4">
    <source>
        <dbReference type="ARBA" id="ARBA00023136"/>
    </source>
</evidence>
<keyword evidence="2 5" id="KW-0812">Transmembrane</keyword>
<dbReference type="Proteomes" id="UP000189970">
    <property type="component" value="Unassembled WGS sequence"/>
</dbReference>
<feature type="transmembrane region" description="Helical" evidence="5">
    <location>
        <begin position="87"/>
        <end position="103"/>
    </location>
</feature>
<organism evidence="7 8">
    <name type="scientific">Vagococcus martis</name>
    <dbReference type="NCBI Taxonomy" id="1768210"/>
    <lineage>
        <taxon>Bacteria</taxon>
        <taxon>Bacillati</taxon>
        <taxon>Bacillota</taxon>
        <taxon>Bacilli</taxon>
        <taxon>Lactobacillales</taxon>
        <taxon>Enterococcaceae</taxon>
        <taxon>Vagococcus</taxon>
    </lineage>
</organism>
<evidence type="ECO:0000313" key="7">
    <source>
        <dbReference type="EMBL" id="OPF86779.1"/>
    </source>
</evidence>
<keyword evidence="4 5" id="KW-0472">Membrane</keyword>
<protein>
    <recommendedName>
        <fullName evidence="6">Integral membrane bound transporter domain-containing protein</fullName>
    </recommendedName>
</protein>
<evidence type="ECO:0000256" key="1">
    <source>
        <dbReference type="ARBA" id="ARBA00004141"/>
    </source>
</evidence>
<feature type="transmembrane region" description="Helical" evidence="5">
    <location>
        <begin position="133"/>
        <end position="152"/>
    </location>
</feature>
<sequence length="324" mass="36043">MLTKLSTHIKQNFSKNLVDFTTNLLFILIFTLIFGKENLLPIVALSVGFLMFPKINFGVTDKVLIMTNLILFPLGGIISQLPHSQPFLLFFVYAAFTLLILVLTAEPIAFQYSIPYMINFLFCQATPVESTHALNRIICLVVGSVVLSILAVKSKKRQPLTATKLKLDEQIKRSVSTPIYLLKMTLSVSIAMTVAILIHAPKPLWISIVAMSLTEIHFSETVKKTRERIIGTAFGVIVFYLFLVKLIPTPYAIAFILSVGFISYFLVDYKHKTIVNSIAAMNAALVMFPSGVSIANRFIGLFIGIVIAIVVAMMCHLIQKAIVR</sequence>
<keyword evidence="3 5" id="KW-1133">Transmembrane helix</keyword>
<feature type="domain" description="Integral membrane bound transporter" evidence="6">
    <location>
        <begin position="190"/>
        <end position="311"/>
    </location>
</feature>
<evidence type="ECO:0000256" key="3">
    <source>
        <dbReference type="ARBA" id="ARBA00022989"/>
    </source>
</evidence>
<feature type="transmembrane region" description="Helical" evidence="5">
    <location>
        <begin position="24"/>
        <end position="51"/>
    </location>
</feature>
<gene>
    <name evidence="7" type="ORF">BW731_00480</name>
</gene>
<feature type="transmembrane region" description="Helical" evidence="5">
    <location>
        <begin position="274"/>
        <end position="292"/>
    </location>
</feature>
<dbReference type="GO" id="GO:0016020">
    <property type="term" value="C:membrane"/>
    <property type="evidence" value="ECO:0007669"/>
    <property type="project" value="UniProtKB-SubCell"/>
</dbReference>
<comment type="caution">
    <text evidence="7">The sequence shown here is derived from an EMBL/GenBank/DDBJ whole genome shotgun (WGS) entry which is preliminary data.</text>
</comment>
<evidence type="ECO:0000259" key="6">
    <source>
        <dbReference type="Pfam" id="PF13515"/>
    </source>
</evidence>
<feature type="transmembrane region" description="Helical" evidence="5">
    <location>
        <begin position="63"/>
        <end position="81"/>
    </location>
</feature>
<reference evidence="7 8" key="1">
    <citation type="submission" date="2017-02" db="EMBL/GenBank/DDBJ databases">
        <title>Vagococcus cremeus sp. nov., isolated from the small intestine of a marten, Martes flavigula.</title>
        <authorList>
            <person name="Tak E.J."/>
            <person name="Bae J.-W."/>
        </authorList>
    </citation>
    <scope>NUCLEOTIDE SEQUENCE [LARGE SCALE GENOMIC DNA]</scope>
    <source>
        <strain evidence="7 8">D7T301</strain>
    </source>
</reference>
<evidence type="ECO:0000256" key="5">
    <source>
        <dbReference type="SAM" id="Phobius"/>
    </source>
</evidence>
<proteinExistence type="predicted"/>
<evidence type="ECO:0000256" key="2">
    <source>
        <dbReference type="ARBA" id="ARBA00022692"/>
    </source>
</evidence>